<gene>
    <name evidence="11" type="ORF">ACFL27_18570</name>
</gene>
<evidence type="ECO:0000256" key="5">
    <source>
        <dbReference type="ARBA" id="ARBA00022777"/>
    </source>
</evidence>
<reference evidence="11 12" key="1">
    <citation type="submission" date="2024-09" db="EMBL/GenBank/DDBJ databases">
        <title>Laminarin stimulates single cell rates of sulfate reduction while oxygen inhibits transcriptomic activity in coastal marine sediment.</title>
        <authorList>
            <person name="Lindsay M."/>
            <person name="Orcutt B."/>
            <person name="Emerson D."/>
            <person name="Stepanauskas R."/>
            <person name="D'Angelo T."/>
        </authorList>
    </citation>
    <scope>NUCLEOTIDE SEQUENCE [LARGE SCALE GENOMIC DNA]</scope>
    <source>
        <strain evidence="11">SAG AM-311-K15</strain>
    </source>
</reference>
<feature type="coiled-coil region" evidence="8">
    <location>
        <begin position="372"/>
        <end position="399"/>
    </location>
</feature>
<dbReference type="InterPro" id="IPR036097">
    <property type="entry name" value="HisK_dim/P_sf"/>
</dbReference>
<name>A0ABV6Z170_UNCC1</name>
<evidence type="ECO:0000256" key="7">
    <source>
        <dbReference type="PROSITE-ProRule" id="PRU00339"/>
    </source>
</evidence>
<feature type="coiled-coil region" evidence="8">
    <location>
        <begin position="443"/>
        <end position="470"/>
    </location>
</feature>
<dbReference type="PANTHER" id="PTHR43711">
    <property type="entry name" value="TWO-COMPONENT HISTIDINE KINASE"/>
    <property type="match status" value="1"/>
</dbReference>
<dbReference type="InterPro" id="IPR005467">
    <property type="entry name" value="His_kinase_dom"/>
</dbReference>
<dbReference type="Pfam" id="PF13424">
    <property type="entry name" value="TPR_12"/>
    <property type="match status" value="3"/>
</dbReference>
<keyword evidence="8" id="KW-0175">Coiled coil</keyword>
<dbReference type="InterPro" id="IPR019734">
    <property type="entry name" value="TPR_rpt"/>
</dbReference>
<dbReference type="Gene3D" id="1.10.287.130">
    <property type="match status" value="1"/>
</dbReference>
<keyword evidence="5" id="KW-0418">Kinase</keyword>
<evidence type="ECO:0000256" key="4">
    <source>
        <dbReference type="ARBA" id="ARBA00022679"/>
    </source>
</evidence>
<dbReference type="Gene3D" id="3.30.565.10">
    <property type="entry name" value="Histidine kinase-like ATPase, C-terminal domain"/>
    <property type="match status" value="1"/>
</dbReference>
<dbReference type="EC" id="2.7.13.3" evidence="2"/>
<feature type="domain" description="Histidine kinase" evidence="10">
    <location>
        <begin position="477"/>
        <end position="694"/>
    </location>
</feature>
<evidence type="ECO:0000313" key="12">
    <source>
        <dbReference type="Proteomes" id="UP001594351"/>
    </source>
</evidence>
<dbReference type="InterPro" id="IPR004358">
    <property type="entry name" value="Sig_transdc_His_kin-like_C"/>
</dbReference>
<keyword evidence="4" id="KW-0808">Transferase</keyword>
<keyword evidence="7" id="KW-0802">TPR repeat</keyword>
<organism evidence="11 12">
    <name type="scientific">candidate division CSSED10-310 bacterium</name>
    <dbReference type="NCBI Taxonomy" id="2855610"/>
    <lineage>
        <taxon>Bacteria</taxon>
        <taxon>Bacteria division CSSED10-310</taxon>
    </lineage>
</organism>
<dbReference type="InterPro" id="IPR011990">
    <property type="entry name" value="TPR-like_helical_dom_sf"/>
</dbReference>
<evidence type="ECO:0000313" key="11">
    <source>
        <dbReference type="EMBL" id="MFC1852204.1"/>
    </source>
</evidence>
<evidence type="ECO:0000256" key="9">
    <source>
        <dbReference type="SAM" id="Phobius"/>
    </source>
</evidence>
<dbReference type="SMART" id="SM00388">
    <property type="entry name" value="HisKA"/>
    <property type="match status" value="1"/>
</dbReference>
<dbReference type="PROSITE" id="PS50109">
    <property type="entry name" value="HIS_KIN"/>
    <property type="match status" value="1"/>
</dbReference>
<evidence type="ECO:0000256" key="8">
    <source>
        <dbReference type="SAM" id="Coils"/>
    </source>
</evidence>
<dbReference type="CDD" id="cd00082">
    <property type="entry name" value="HisKA"/>
    <property type="match status" value="1"/>
</dbReference>
<dbReference type="SUPFAM" id="SSF55874">
    <property type="entry name" value="ATPase domain of HSP90 chaperone/DNA topoisomerase II/histidine kinase"/>
    <property type="match status" value="1"/>
</dbReference>
<dbReference type="PANTHER" id="PTHR43711:SF31">
    <property type="entry name" value="HISTIDINE KINASE"/>
    <property type="match status" value="1"/>
</dbReference>
<accession>A0ABV6Z170</accession>
<dbReference type="EMBL" id="JBHPBY010000281">
    <property type="protein sequence ID" value="MFC1852204.1"/>
    <property type="molecule type" value="Genomic_DNA"/>
</dbReference>
<proteinExistence type="predicted"/>
<dbReference type="PRINTS" id="PR00344">
    <property type="entry name" value="BCTRLSENSOR"/>
</dbReference>
<dbReference type="Proteomes" id="UP001594351">
    <property type="component" value="Unassembled WGS sequence"/>
</dbReference>
<protein>
    <recommendedName>
        <fullName evidence="2">histidine kinase</fullName>
        <ecNumber evidence="2">2.7.13.3</ecNumber>
    </recommendedName>
</protein>
<evidence type="ECO:0000256" key="6">
    <source>
        <dbReference type="ARBA" id="ARBA00023012"/>
    </source>
</evidence>
<feature type="repeat" description="TPR" evidence="7">
    <location>
        <begin position="286"/>
        <end position="319"/>
    </location>
</feature>
<dbReference type="InterPro" id="IPR050736">
    <property type="entry name" value="Sensor_HK_Regulatory"/>
</dbReference>
<sequence length="694" mass="79852">MRRILLWCYILVNATYILWPGLSLASNQNVIDSLKNKLRVVKSERKRLEILNNLAFEYAQSQPQKARTLAQEALLLAKKFNLLAEISQSYSVIGISYWAQGDYQKALEFLYQALAIREKFGDKARIAPIINNIGAIHHYQSNYKKALQYYLRALHIYEELGLEVSIAHAYNNIGVINKALMNYEKSLFYYLKALEIYKRRDDTQNLAKSYHNIGVTYMKQNRNKLALEYHLKSLKLKEKLGDKMGMANTYICLGSISMKDTPQKALNYLNRALHIMTEAGDKHSTSKCYLHIGQVHKYHNHYSLAAEFLQKSLELAQHIGAQDLEMEAYQEFSALEEGARRNQRALFYYKRYEAVKDQIYNTDKQKLIAEIQTRYETEKKEQEIQLLNKEKELQHVELQSRQTALTKQKDIFFATILVLIIIVTFSVLLFQQYIQKRKVNILLNRQNQEITIQKAAIEEQKEELEKLIATKDKFFTIIAHDLRNPFTALLSITQSLSDDAHDLTHEESKFYIHKVNKSASRIYNLLENLLQWSLAQTGRLQMTREHCDLSHIVDECLLLSMASAEKKDIALQSQIPKETYVQADVNMMRTVLMNLMSNAVKFNNQGGTVTVQGQVYDDLYEVAVVDTGIGISDLDQKKLFRIDVRNKSIGASQGKGTGLGLLLCQEFIELNGGHIWVESKLGQGTTVKFTLVAS</sequence>
<keyword evidence="3" id="KW-0597">Phosphoprotein</keyword>
<feature type="repeat" description="TPR" evidence="7">
    <location>
        <begin position="87"/>
        <end position="120"/>
    </location>
</feature>
<dbReference type="Pfam" id="PF02518">
    <property type="entry name" value="HATPase_c"/>
    <property type="match status" value="1"/>
</dbReference>
<dbReference type="SMART" id="SM00387">
    <property type="entry name" value="HATPase_c"/>
    <property type="match status" value="1"/>
</dbReference>
<comment type="catalytic activity">
    <reaction evidence="1">
        <text>ATP + protein L-histidine = ADP + protein N-phospho-L-histidine.</text>
        <dbReference type="EC" id="2.7.13.3"/>
    </reaction>
</comment>
<dbReference type="SMART" id="SM00028">
    <property type="entry name" value="TPR"/>
    <property type="match status" value="6"/>
</dbReference>
<keyword evidence="9" id="KW-1133">Transmembrane helix</keyword>
<dbReference type="InterPro" id="IPR036890">
    <property type="entry name" value="HATPase_C_sf"/>
</dbReference>
<evidence type="ECO:0000259" key="10">
    <source>
        <dbReference type="PROSITE" id="PS50109"/>
    </source>
</evidence>
<evidence type="ECO:0000256" key="2">
    <source>
        <dbReference type="ARBA" id="ARBA00012438"/>
    </source>
</evidence>
<keyword evidence="6" id="KW-0902">Two-component regulatory system</keyword>
<feature type="transmembrane region" description="Helical" evidence="9">
    <location>
        <begin position="411"/>
        <end position="430"/>
    </location>
</feature>
<keyword evidence="9" id="KW-0472">Membrane</keyword>
<dbReference type="InterPro" id="IPR003661">
    <property type="entry name" value="HisK_dim/P_dom"/>
</dbReference>
<keyword evidence="9" id="KW-0812">Transmembrane</keyword>
<dbReference type="SUPFAM" id="SSF47384">
    <property type="entry name" value="Homodimeric domain of signal transducing histidine kinase"/>
    <property type="match status" value="1"/>
</dbReference>
<dbReference type="Gene3D" id="1.25.40.10">
    <property type="entry name" value="Tetratricopeptide repeat domain"/>
    <property type="match status" value="2"/>
</dbReference>
<dbReference type="Pfam" id="PF00512">
    <property type="entry name" value="HisKA"/>
    <property type="match status" value="1"/>
</dbReference>
<comment type="caution">
    <text evidence="11">The sequence shown here is derived from an EMBL/GenBank/DDBJ whole genome shotgun (WGS) entry which is preliminary data.</text>
</comment>
<dbReference type="SUPFAM" id="SSF48452">
    <property type="entry name" value="TPR-like"/>
    <property type="match status" value="2"/>
</dbReference>
<feature type="repeat" description="TPR" evidence="7">
    <location>
        <begin position="167"/>
        <end position="200"/>
    </location>
</feature>
<keyword evidence="12" id="KW-1185">Reference proteome</keyword>
<dbReference type="InterPro" id="IPR003594">
    <property type="entry name" value="HATPase_dom"/>
</dbReference>
<feature type="coiled-coil region" evidence="8">
    <location>
        <begin position="24"/>
        <end position="51"/>
    </location>
</feature>
<dbReference type="PROSITE" id="PS50005">
    <property type="entry name" value="TPR"/>
    <property type="match status" value="5"/>
</dbReference>
<evidence type="ECO:0000256" key="3">
    <source>
        <dbReference type="ARBA" id="ARBA00022553"/>
    </source>
</evidence>
<feature type="repeat" description="TPR" evidence="7">
    <location>
        <begin position="127"/>
        <end position="160"/>
    </location>
</feature>
<feature type="repeat" description="TPR" evidence="7">
    <location>
        <begin position="207"/>
        <end position="240"/>
    </location>
</feature>
<evidence type="ECO:0000256" key="1">
    <source>
        <dbReference type="ARBA" id="ARBA00000085"/>
    </source>
</evidence>